<proteinExistence type="predicted"/>
<dbReference type="GO" id="GO:0006261">
    <property type="term" value="P:DNA-templated DNA replication"/>
    <property type="evidence" value="ECO:0007669"/>
    <property type="project" value="TreeGrafter"/>
</dbReference>
<comment type="caution">
    <text evidence="2">The sequence shown here is derived from an EMBL/GenBank/DDBJ whole genome shotgun (WGS) entry which is preliminary data.</text>
</comment>
<dbReference type="PANTHER" id="PTHR11669">
    <property type="entry name" value="REPLICATION FACTOR C / DNA POLYMERASE III GAMMA-TAU SUBUNIT"/>
    <property type="match status" value="1"/>
</dbReference>
<organism evidence="2 3">
    <name type="scientific">Aurantiacibacter xanthus</name>
    <dbReference type="NCBI Taxonomy" id="1784712"/>
    <lineage>
        <taxon>Bacteria</taxon>
        <taxon>Pseudomonadati</taxon>
        <taxon>Pseudomonadota</taxon>
        <taxon>Alphaproteobacteria</taxon>
        <taxon>Sphingomonadales</taxon>
        <taxon>Erythrobacteraceae</taxon>
        <taxon>Aurantiacibacter</taxon>
    </lineage>
</organism>
<dbReference type="SUPFAM" id="SSF52540">
    <property type="entry name" value="P-loop containing nucleoside triphosphate hydrolases"/>
    <property type="match status" value="1"/>
</dbReference>
<dbReference type="SMART" id="SM00382">
    <property type="entry name" value="AAA"/>
    <property type="match status" value="1"/>
</dbReference>
<dbReference type="InterPro" id="IPR003593">
    <property type="entry name" value="AAA+_ATPase"/>
</dbReference>
<dbReference type="Gene3D" id="3.40.50.300">
    <property type="entry name" value="P-loop containing nucleotide triphosphate hydrolases"/>
    <property type="match status" value="1"/>
</dbReference>
<dbReference type="RefSeq" id="WP_119594681.1">
    <property type="nucleotide sequence ID" value="NZ_QXFM01000140.1"/>
</dbReference>
<evidence type="ECO:0000313" key="3">
    <source>
        <dbReference type="Proteomes" id="UP000265366"/>
    </source>
</evidence>
<protein>
    <submittedName>
        <fullName evidence="2">DNA polymerase III subunit delta</fullName>
    </submittedName>
</protein>
<dbReference type="AlphaFoldDB" id="A0A3A1NZ32"/>
<dbReference type="InterPro" id="IPR050238">
    <property type="entry name" value="DNA_Rep/Repair_Clamp_Loader"/>
</dbReference>
<name>A0A3A1NZ32_9SPHN</name>
<keyword evidence="3" id="KW-1185">Reference proteome</keyword>
<dbReference type="Proteomes" id="UP000265366">
    <property type="component" value="Unassembled WGS sequence"/>
</dbReference>
<gene>
    <name evidence="2" type="ORF">D2V17_18830</name>
</gene>
<dbReference type="PANTHER" id="PTHR11669:SF8">
    <property type="entry name" value="DNA POLYMERASE III SUBUNIT DELTA"/>
    <property type="match status" value="1"/>
</dbReference>
<sequence length="320" mass="34919">MSYIGHEEAWAEWRRALSGHRMHHGWILSGRRGVGKSAFALAAARELVAEPGVPQPSGEHPDVLYVTHPPKDDKEARKKADGKPYELARNIKIDQIRALQQRLNTRPSLGSRRAVIIDPADDMETPTANALLKSLEEPPVGTFFLLVAHRLSRLLPTIRSRCRVLRFPEVGPEDMDAVLAREAPQADAAMRAAAIAAAGGSPGVAIDFVELDLGTIHQLMQRILAEGDRDFALRGRLATAMGARPDRQRQQAAIELARAVVAEHMRHVSHAEIPALVEAHSELVRLAGEVPTYNFDPGLLVMEIGTLLSQFAASRASANG</sequence>
<feature type="domain" description="AAA+ ATPase" evidence="1">
    <location>
        <begin position="22"/>
        <end position="169"/>
    </location>
</feature>
<evidence type="ECO:0000259" key="1">
    <source>
        <dbReference type="SMART" id="SM00382"/>
    </source>
</evidence>
<dbReference type="InterPro" id="IPR027417">
    <property type="entry name" value="P-loop_NTPase"/>
</dbReference>
<evidence type="ECO:0000313" key="2">
    <source>
        <dbReference type="EMBL" id="RIV80946.1"/>
    </source>
</evidence>
<dbReference type="Pfam" id="PF13177">
    <property type="entry name" value="DNA_pol3_delta2"/>
    <property type="match status" value="1"/>
</dbReference>
<accession>A0A3A1NZ32</accession>
<dbReference type="GO" id="GO:0009360">
    <property type="term" value="C:DNA polymerase III complex"/>
    <property type="evidence" value="ECO:0007669"/>
    <property type="project" value="TreeGrafter"/>
</dbReference>
<reference evidence="2 3" key="1">
    <citation type="submission" date="2018-08" db="EMBL/GenBank/DDBJ databases">
        <title>Erythrobacter zhengii sp.nov., a bacterium isolated from deep-sea sediment.</title>
        <authorList>
            <person name="Fang C."/>
            <person name="Wu Y.-H."/>
            <person name="Sun C."/>
            <person name="Wang H."/>
            <person name="Cheng H."/>
            <person name="Meng F.-X."/>
            <person name="Wang C.-S."/>
            <person name="Xu X.-W."/>
        </authorList>
    </citation>
    <scope>NUCLEOTIDE SEQUENCE [LARGE SCALE GENOMIC DNA]</scope>
    <source>
        <strain evidence="2 3">CCTCC AB 2015396</strain>
    </source>
</reference>
<dbReference type="EMBL" id="QXFM01000140">
    <property type="protein sequence ID" value="RIV80946.1"/>
    <property type="molecule type" value="Genomic_DNA"/>
</dbReference>
<dbReference type="OrthoDB" id="9811073at2"/>